<keyword evidence="4" id="KW-1185">Reference proteome</keyword>
<evidence type="ECO:0000313" key="4">
    <source>
        <dbReference type="Proteomes" id="UP000055136"/>
    </source>
</evidence>
<feature type="domain" description="Cyclic nucleotide-binding" evidence="2">
    <location>
        <begin position="10"/>
        <end position="115"/>
    </location>
</feature>
<protein>
    <recommendedName>
        <fullName evidence="2">Cyclic nucleotide-binding domain-containing protein</fullName>
    </recommendedName>
</protein>
<evidence type="ECO:0000259" key="2">
    <source>
        <dbReference type="PROSITE" id="PS50042"/>
    </source>
</evidence>
<dbReference type="CDD" id="cd00038">
    <property type="entry name" value="CAP_ED"/>
    <property type="match status" value="1"/>
</dbReference>
<evidence type="ECO:0000256" key="1">
    <source>
        <dbReference type="ARBA" id="ARBA00023286"/>
    </source>
</evidence>
<dbReference type="AlphaFoldDB" id="A0A0S2TBH2"/>
<keyword evidence="1" id="KW-0406">Ion transport</keyword>
<dbReference type="SMART" id="SM00100">
    <property type="entry name" value="cNMP"/>
    <property type="match status" value="1"/>
</dbReference>
<dbReference type="InterPro" id="IPR018490">
    <property type="entry name" value="cNMP-bd_dom_sf"/>
</dbReference>
<keyword evidence="1" id="KW-1071">Ligand-gated ion channel</keyword>
<organism evidence="3 4">
    <name type="scientific">Candidatus Tenderia electrophaga</name>
    <dbReference type="NCBI Taxonomy" id="1748243"/>
    <lineage>
        <taxon>Bacteria</taxon>
        <taxon>Pseudomonadati</taxon>
        <taxon>Pseudomonadota</taxon>
        <taxon>Gammaproteobacteria</taxon>
        <taxon>Candidatus Tenderiales</taxon>
        <taxon>Candidatus Tenderiaceae</taxon>
        <taxon>Candidatus Tenderia</taxon>
    </lineage>
</organism>
<dbReference type="SUPFAM" id="SSF51206">
    <property type="entry name" value="cAMP-binding domain-like"/>
    <property type="match status" value="1"/>
</dbReference>
<dbReference type="PROSITE" id="PS50042">
    <property type="entry name" value="CNMP_BINDING_3"/>
    <property type="match status" value="1"/>
</dbReference>
<sequence length="153" mass="16857">MIEELEKVSLLSELSPQQLAEVSRFCTPLSLGDGDMLIRESDKIGNDLYLLCAGTVEIVSNGNAVTSAEVVISKQDKDVFGEMGWLTNAPRTASVRCHGNVQAVRVDGLALREYLNSHPEVGYIVMRHIALTLSQRMQGTDVLLKQILWNTTL</sequence>
<dbReference type="Pfam" id="PF00027">
    <property type="entry name" value="cNMP_binding"/>
    <property type="match status" value="1"/>
</dbReference>
<dbReference type="PANTHER" id="PTHR45638">
    <property type="entry name" value="CYCLIC NUCLEOTIDE-GATED CATION CHANNEL SUBUNIT A"/>
    <property type="match status" value="1"/>
</dbReference>
<accession>A0A0S2TBH2</accession>
<gene>
    <name evidence="3" type="ORF">Tel_04515</name>
</gene>
<dbReference type="KEGG" id="tee:Tel_04515"/>
<dbReference type="InterPro" id="IPR000595">
    <property type="entry name" value="cNMP-bd_dom"/>
</dbReference>
<keyword evidence="1" id="KW-0407">Ion channel</keyword>
<dbReference type="PANTHER" id="PTHR45638:SF11">
    <property type="entry name" value="CYCLIC NUCLEOTIDE-GATED CATION CHANNEL SUBUNIT A"/>
    <property type="match status" value="1"/>
</dbReference>
<dbReference type="GO" id="GO:0005221">
    <property type="term" value="F:intracellularly cyclic nucleotide-activated monoatomic cation channel activity"/>
    <property type="evidence" value="ECO:0007669"/>
    <property type="project" value="InterPro"/>
</dbReference>
<name>A0A0S2TBH2_9GAMM</name>
<evidence type="ECO:0000313" key="3">
    <source>
        <dbReference type="EMBL" id="ALP52468.1"/>
    </source>
</evidence>
<keyword evidence="1" id="KW-0813">Transport</keyword>
<dbReference type="InterPro" id="IPR014710">
    <property type="entry name" value="RmlC-like_jellyroll"/>
</dbReference>
<dbReference type="EMBL" id="CP013099">
    <property type="protein sequence ID" value="ALP52468.1"/>
    <property type="molecule type" value="Genomic_DNA"/>
</dbReference>
<dbReference type="Gene3D" id="2.60.120.10">
    <property type="entry name" value="Jelly Rolls"/>
    <property type="match status" value="1"/>
</dbReference>
<dbReference type="GO" id="GO:0044877">
    <property type="term" value="F:protein-containing complex binding"/>
    <property type="evidence" value="ECO:0007669"/>
    <property type="project" value="TreeGrafter"/>
</dbReference>
<dbReference type="STRING" id="1748243.Tel_04515"/>
<proteinExistence type="predicted"/>
<dbReference type="InterPro" id="IPR050866">
    <property type="entry name" value="CNG_cation_channel"/>
</dbReference>
<dbReference type="Proteomes" id="UP000055136">
    <property type="component" value="Chromosome"/>
</dbReference>
<reference evidence="3" key="1">
    <citation type="submission" date="2015-10" db="EMBL/GenBank/DDBJ databases">
        <title>Description of Candidatus Tenderia electrophaga gen. nov, sp. nov., an Uncultivated Electroautotroph from a Biocathode Enrichment.</title>
        <authorList>
            <person name="Eddie B.J."/>
            <person name="Malanoski A.P."/>
            <person name="Wang Z."/>
            <person name="Hall R.J."/>
            <person name="Oh S.D."/>
            <person name="Heiner C."/>
            <person name="Lin B."/>
            <person name="Strycharz-Glaven S.M."/>
        </authorList>
    </citation>
    <scope>NUCLEOTIDE SEQUENCE [LARGE SCALE GENOMIC DNA]</scope>
    <source>
        <strain evidence="3">NRL1</strain>
    </source>
</reference>